<sequence>MKLTFRVYFLVILCFCISNGFAQTIPVTESEVRAELEKRGIAEEDLIREMNARGIEIDDLENLSPSQLAELEQIVQQLEAEKKTTEVTPDTIVDKESYLDEPTTKETETVKQEIQQIIKEEGNVKQPDVNIYGHSFFKNRDLSVFETSTEVKAPDSYILGAGDKIVISIYGISRQELAHEINSEGAIEVNNQRIFLKGISLGQAKKKLFNALSRSYRFKQGEFDVALSYSRTINVNIQGEVVSPGGYTISAINNAFNGLIAAGGPTSIGSLRDILLIKKDGNIVNLDFYSFLQNPSASTNAFLEEGDVIVIPVARKIVQINGGVKRPMRYEMKEKEKLTDLINLAGGYRSNANRSLIQLLRYNVGGKEYVDVREQEIQNFDLKDGDLFTVNIIDNEVDNFVNIGGAVINDGNYERVEGMLLKDLISLGTLKPGARKDFGYIRRMQEDGKVVYIKINIEAGSQDLNIPLINKDQIIIYNQSTFNDNQEFQVSGAVRNSGSFSLSIDQQLSIKNAIEIAGGLRRDASGIGIIHTVDPLNPKVKQYRRINILEAFENEDAFSIGALDSLEIFSKNLFDERSEVRVSGAVNRPGSYQFGESMTLADVLTMSGGFKLGAATNRIEISRLVIENNEPTKTIIANFKIDRDLKENSENLDFVLEPYDEIIVRYVPEFEMQNFVEIEGEVKFPGQYSLIKDNETIKDVVLRAGGLTMEAFPAGAKLVRSDDGLGVVIVKLDEVLNSNNSKFNFKLKNGDRIVIPKSKDFVSIVGATNANKLYVQDILGDQNMLNVPFHKGKDAKFYIETYAGGINDNGSRNEIFVENPNGEIKRTRNYFVYKNYPEVLVGSKIVVGTKPAKTKEQKDREDVDWSKVLADSVGQAVSILSLLLLIQRL</sequence>
<feature type="domain" description="Soluble ligand binding" evidence="2">
    <location>
        <begin position="580"/>
        <end position="624"/>
    </location>
</feature>
<evidence type="ECO:0000256" key="1">
    <source>
        <dbReference type="SAM" id="SignalP"/>
    </source>
</evidence>
<proteinExistence type="predicted"/>
<feature type="signal peptide" evidence="1">
    <location>
        <begin position="1"/>
        <end position="22"/>
    </location>
</feature>
<dbReference type="Proteomes" id="UP001156666">
    <property type="component" value="Unassembled WGS sequence"/>
</dbReference>
<dbReference type="Gene3D" id="3.10.560.10">
    <property type="entry name" value="Outer membrane lipoprotein wza domain like"/>
    <property type="match status" value="4"/>
</dbReference>
<evidence type="ECO:0000313" key="4">
    <source>
        <dbReference type="Proteomes" id="UP001156666"/>
    </source>
</evidence>
<dbReference type="EMBL" id="BSOH01000020">
    <property type="protein sequence ID" value="GLR18389.1"/>
    <property type="molecule type" value="Genomic_DNA"/>
</dbReference>
<name>A0AA37WGJ8_9BACT</name>
<reference evidence="3" key="1">
    <citation type="journal article" date="2014" name="Int. J. Syst. Evol. Microbiol.">
        <title>Complete genome sequence of Corynebacterium casei LMG S-19264T (=DSM 44701T), isolated from a smear-ripened cheese.</title>
        <authorList>
            <consortium name="US DOE Joint Genome Institute (JGI-PGF)"/>
            <person name="Walter F."/>
            <person name="Albersmeier A."/>
            <person name="Kalinowski J."/>
            <person name="Ruckert C."/>
        </authorList>
    </citation>
    <scope>NUCLEOTIDE SEQUENCE</scope>
    <source>
        <strain evidence="3">NBRC 108769</strain>
    </source>
</reference>
<evidence type="ECO:0000313" key="3">
    <source>
        <dbReference type="EMBL" id="GLR18389.1"/>
    </source>
</evidence>
<comment type="caution">
    <text evidence="3">The sequence shown here is derived from an EMBL/GenBank/DDBJ whole genome shotgun (WGS) entry which is preliminary data.</text>
</comment>
<keyword evidence="4" id="KW-1185">Reference proteome</keyword>
<keyword evidence="1" id="KW-0732">Signal</keyword>
<gene>
    <name evidence="3" type="ORF">GCM10007940_30050</name>
</gene>
<dbReference type="PANTHER" id="PTHR33619">
    <property type="entry name" value="POLYSACCHARIDE EXPORT PROTEIN GFCE-RELATED"/>
    <property type="match status" value="1"/>
</dbReference>
<feature type="domain" description="Soluble ligand binding" evidence="2">
    <location>
        <begin position="317"/>
        <end position="369"/>
    </location>
</feature>
<reference evidence="3" key="2">
    <citation type="submission" date="2023-01" db="EMBL/GenBank/DDBJ databases">
        <title>Draft genome sequence of Portibacter lacus strain NBRC 108769.</title>
        <authorList>
            <person name="Sun Q."/>
            <person name="Mori K."/>
        </authorList>
    </citation>
    <scope>NUCLEOTIDE SEQUENCE</scope>
    <source>
        <strain evidence="3">NBRC 108769</strain>
    </source>
</reference>
<dbReference type="GO" id="GO:0015159">
    <property type="term" value="F:polysaccharide transmembrane transporter activity"/>
    <property type="evidence" value="ECO:0007669"/>
    <property type="project" value="InterPro"/>
</dbReference>
<dbReference type="InterPro" id="IPR019554">
    <property type="entry name" value="Soluble_ligand-bd"/>
</dbReference>
<organism evidence="3 4">
    <name type="scientific">Portibacter lacus</name>
    <dbReference type="NCBI Taxonomy" id="1099794"/>
    <lineage>
        <taxon>Bacteria</taxon>
        <taxon>Pseudomonadati</taxon>
        <taxon>Bacteroidota</taxon>
        <taxon>Saprospiria</taxon>
        <taxon>Saprospirales</taxon>
        <taxon>Haliscomenobacteraceae</taxon>
        <taxon>Portibacter</taxon>
    </lineage>
</organism>
<dbReference type="AlphaFoldDB" id="A0AA37WGJ8"/>
<dbReference type="PANTHER" id="PTHR33619:SF3">
    <property type="entry name" value="POLYSACCHARIDE EXPORT PROTEIN GFCE-RELATED"/>
    <property type="match status" value="1"/>
</dbReference>
<dbReference type="Pfam" id="PF10531">
    <property type="entry name" value="SLBB"/>
    <property type="match status" value="3"/>
</dbReference>
<feature type="domain" description="Soluble ligand binding" evidence="2">
    <location>
        <begin position="488"/>
        <end position="525"/>
    </location>
</feature>
<dbReference type="InterPro" id="IPR049712">
    <property type="entry name" value="Poly_export"/>
</dbReference>
<evidence type="ECO:0000259" key="2">
    <source>
        <dbReference type="Pfam" id="PF10531"/>
    </source>
</evidence>
<protein>
    <submittedName>
        <fullName evidence="3">Capsule polysaccharide transporter</fullName>
    </submittedName>
</protein>
<feature type="chain" id="PRO_5041210276" evidence="1">
    <location>
        <begin position="23"/>
        <end position="889"/>
    </location>
</feature>
<accession>A0AA37WGJ8</accession>